<dbReference type="GO" id="GO:0006515">
    <property type="term" value="P:protein quality control for misfolded or incompletely synthesized proteins"/>
    <property type="evidence" value="ECO:0007669"/>
    <property type="project" value="TreeGrafter"/>
</dbReference>
<dbReference type="InterPro" id="IPR012106">
    <property type="entry name" value="Phage_Mu_Gp1"/>
</dbReference>
<dbReference type="Proteomes" id="UP000016462">
    <property type="component" value="Unassembled WGS sequence"/>
</dbReference>
<dbReference type="OrthoDB" id="9806592at2"/>
<name>U1L924_9MICO</name>
<dbReference type="GO" id="GO:0009368">
    <property type="term" value="C:endopeptidase Clp complex"/>
    <property type="evidence" value="ECO:0007669"/>
    <property type="project" value="TreeGrafter"/>
</dbReference>
<keyword evidence="4" id="KW-0378">Hydrolase</keyword>
<evidence type="ECO:0000313" key="8">
    <source>
        <dbReference type="Proteomes" id="UP000016462"/>
    </source>
</evidence>
<evidence type="ECO:0000313" key="7">
    <source>
        <dbReference type="EMBL" id="ERG63473.1"/>
    </source>
</evidence>
<dbReference type="Pfam" id="PF00574">
    <property type="entry name" value="CLP_protease"/>
    <property type="match status" value="1"/>
</dbReference>
<dbReference type="InterPro" id="IPR029045">
    <property type="entry name" value="ClpP/crotonase-like_dom_sf"/>
</dbReference>
<dbReference type="RefSeq" id="WP_021011280.1">
    <property type="nucleotide sequence ID" value="NZ_ASHR01000031.1"/>
</dbReference>
<dbReference type="InterPro" id="IPR001907">
    <property type="entry name" value="ClpP"/>
</dbReference>
<dbReference type="GO" id="GO:0051117">
    <property type="term" value="F:ATPase binding"/>
    <property type="evidence" value="ECO:0007669"/>
    <property type="project" value="TreeGrafter"/>
</dbReference>
<comment type="caution">
    <text evidence="7">The sequence shown here is derived from an EMBL/GenBank/DDBJ whole genome shotgun (WGS) entry which is preliminary data.</text>
</comment>
<dbReference type="CDD" id="cd07016">
    <property type="entry name" value="S14_ClpP_1"/>
    <property type="match status" value="1"/>
</dbReference>
<sequence>MTNDATRWANRYWGEREMPKAKAEFFNAVTTPAPTGAAEGTVATIRMYGPIDSWGGYWGISTKDVGQVLDALPESVSQIILRINSPGGEVFEGMAILNMLRAHRATVTAVVDGLAGSAASFIAAGCDETVMSPGTTMMIHSPSVFTWGNAADLRKDADVLDTLERAIIEVYTGKAGDQDWASLLAEDTWLTSAEAVELGLADRVAVIPDAGESETVGDDGVLVVAPIETDDDDADDALARARVTPIRDKAAAVAALARTTPDSTEPGDPNPKEELIMSDTLKAGLRERLGVTDAAASDETLLAALDEALAEQPTTETPEPRAAVVDSLPDTAIVVDKSAYEELQRSAAAGREALAQATAQRRDGLIAEALADGRITAATKDTWRAQLDTNEDVASAILAGMPKNAAVPTEELGHAIAPTDAADDPTAYPAHWAR</sequence>
<keyword evidence="3" id="KW-0645">Protease</keyword>
<dbReference type="Gene3D" id="3.90.226.10">
    <property type="entry name" value="2-enoyl-CoA Hydratase, Chain A, domain 1"/>
    <property type="match status" value="1"/>
</dbReference>
<evidence type="ECO:0000256" key="3">
    <source>
        <dbReference type="ARBA" id="ARBA00022670"/>
    </source>
</evidence>
<organism evidence="7 8">
    <name type="scientific">Agrococcus pavilionensis RW1</name>
    <dbReference type="NCBI Taxonomy" id="1330458"/>
    <lineage>
        <taxon>Bacteria</taxon>
        <taxon>Bacillati</taxon>
        <taxon>Actinomycetota</taxon>
        <taxon>Actinomycetes</taxon>
        <taxon>Micrococcales</taxon>
        <taxon>Microbacteriaceae</taxon>
        <taxon>Agrococcus</taxon>
    </lineage>
</organism>
<dbReference type="InterPro" id="IPR023562">
    <property type="entry name" value="ClpP/TepA"/>
</dbReference>
<dbReference type="PANTHER" id="PTHR10381:SF70">
    <property type="entry name" value="ATP-DEPENDENT CLP PROTEASE PROTEOLYTIC SUBUNIT"/>
    <property type="match status" value="1"/>
</dbReference>
<accession>U1L924</accession>
<dbReference type="PRINTS" id="PR00127">
    <property type="entry name" value="CLPPROTEASEP"/>
</dbReference>
<evidence type="ECO:0000256" key="5">
    <source>
        <dbReference type="ARBA" id="ARBA00022825"/>
    </source>
</evidence>
<comment type="similarity">
    <text evidence="1 6">Belongs to the peptidase S14 family.</text>
</comment>
<dbReference type="PANTHER" id="PTHR10381">
    <property type="entry name" value="ATP-DEPENDENT CLP PROTEASE PROTEOLYTIC SUBUNIT"/>
    <property type="match status" value="1"/>
</dbReference>
<evidence type="ECO:0000256" key="6">
    <source>
        <dbReference type="RuleBase" id="RU003567"/>
    </source>
</evidence>
<keyword evidence="5" id="KW-0720">Serine protease</keyword>
<evidence type="ECO:0000256" key="1">
    <source>
        <dbReference type="ARBA" id="ARBA00007039"/>
    </source>
</evidence>
<proteinExistence type="inferred from homology"/>
<dbReference type="NCBIfam" id="NF045542">
    <property type="entry name" value="Clp_rel_HeadMat"/>
    <property type="match status" value="1"/>
</dbReference>
<dbReference type="GO" id="GO:0004176">
    <property type="term" value="F:ATP-dependent peptidase activity"/>
    <property type="evidence" value="ECO:0007669"/>
    <property type="project" value="InterPro"/>
</dbReference>
<evidence type="ECO:0000256" key="2">
    <source>
        <dbReference type="ARBA" id="ARBA00022490"/>
    </source>
</evidence>
<dbReference type="AlphaFoldDB" id="U1L924"/>
<dbReference type="SUPFAM" id="SSF52096">
    <property type="entry name" value="ClpP/crotonase"/>
    <property type="match status" value="1"/>
</dbReference>
<reference evidence="7 8" key="1">
    <citation type="journal article" date="2013" name="Genome Announc.">
        <title>First draft genome sequence from a member of the genus agrococcus, isolated from modern microbialites.</title>
        <authorList>
            <person name="White R.A.III."/>
            <person name="Grassa C.J."/>
            <person name="Suttle C.A."/>
        </authorList>
    </citation>
    <scope>NUCLEOTIDE SEQUENCE [LARGE SCALE GENOMIC DNA]</scope>
    <source>
        <strain evidence="7 8">RW1</strain>
    </source>
</reference>
<gene>
    <name evidence="7" type="ORF">L332_03570</name>
</gene>
<evidence type="ECO:0000256" key="4">
    <source>
        <dbReference type="ARBA" id="ARBA00022801"/>
    </source>
</evidence>
<dbReference type="EMBL" id="ASHR01000031">
    <property type="protein sequence ID" value="ERG63473.1"/>
    <property type="molecule type" value="Genomic_DNA"/>
</dbReference>
<keyword evidence="2" id="KW-0963">Cytoplasm</keyword>
<dbReference type="GO" id="GO:0004252">
    <property type="term" value="F:serine-type endopeptidase activity"/>
    <property type="evidence" value="ECO:0007669"/>
    <property type="project" value="InterPro"/>
</dbReference>
<keyword evidence="8" id="KW-1185">Reference proteome</keyword>
<protein>
    <recommendedName>
        <fullName evidence="6">ATP-dependent Clp protease proteolytic subunit</fullName>
    </recommendedName>
</protein>
<dbReference type="Pfam" id="PF10123">
    <property type="entry name" value="Mu-like_Pro"/>
    <property type="match status" value="1"/>
</dbReference>